<keyword evidence="1" id="KW-0472">Membrane</keyword>
<protein>
    <submittedName>
        <fullName evidence="2">Uncharacterized protein</fullName>
    </submittedName>
</protein>
<keyword evidence="1" id="KW-0812">Transmembrane</keyword>
<name>A0A2K1X1H3_POPTR</name>
<feature type="transmembrane region" description="Helical" evidence="1">
    <location>
        <begin position="12"/>
        <end position="32"/>
    </location>
</feature>
<evidence type="ECO:0000313" key="3">
    <source>
        <dbReference type="Proteomes" id="UP000006729"/>
    </source>
</evidence>
<gene>
    <name evidence="2" type="ORF">POPTR_017G007100</name>
</gene>
<dbReference type="AlphaFoldDB" id="A0A2K1X1H3"/>
<accession>A0A2K1X1H3</accession>
<keyword evidence="3" id="KW-1185">Reference proteome</keyword>
<organism evidence="2 3">
    <name type="scientific">Populus trichocarpa</name>
    <name type="common">Western balsam poplar</name>
    <name type="synonym">Populus balsamifera subsp. trichocarpa</name>
    <dbReference type="NCBI Taxonomy" id="3694"/>
    <lineage>
        <taxon>Eukaryota</taxon>
        <taxon>Viridiplantae</taxon>
        <taxon>Streptophyta</taxon>
        <taxon>Embryophyta</taxon>
        <taxon>Tracheophyta</taxon>
        <taxon>Spermatophyta</taxon>
        <taxon>Magnoliopsida</taxon>
        <taxon>eudicotyledons</taxon>
        <taxon>Gunneridae</taxon>
        <taxon>Pentapetalae</taxon>
        <taxon>rosids</taxon>
        <taxon>fabids</taxon>
        <taxon>Malpighiales</taxon>
        <taxon>Salicaceae</taxon>
        <taxon>Saliceae</taxon>
        <taxon>Populus</taxon>
    </lineage>
</organism>
<dbReference type="EMBL" id="CM009306">
    <property type="protein sequence ID" value="PNS94628.1"/>
    <property type="molecule type" value="Genomic_DNA"/>
</dbReference>
<reference evidence="2 3" key="1">
    <citation type="journal article" date="2006" name="Science">
        <title>The genome of black cottonwood, Populus trichocarpa (Torr. &amp; Gray).</title>
        <authorList>
            <person name="Tuskan G.A."/>
            <person name="Difazio S."/>
            <person name="Jansson S."/>
            <person name="Bohlmann J."/>
            <person name="Grigoriev I."/>
            <person name="Hellsten U."/>
            <person name="Putnam N."/>
            <person name="Ralph S."/>
            <person name="Rombauts S."/>
            <person name="Salamov A."/>
            <person name="Schein J."/>
            <person name="Sterck L."/>
            <person name="Aerts A."/>
            <person name="Bhalerao R.R."/>
            <person name="Bhalerao R.P."/>
            <person name="Blaudez D."/>
            <person name="Boerjan W."/>
            <person name="Brun A."/>
            <person name="Brunner A."/>
            <person name="Busov V."/>
            <person name="Campbell M."/>
            <person name="Carlson J."/>
            <person name="Chalot M."/>
            <person name="Chapman J."/>
            <person name="Chen G.L."/>
            <person name="Cooper D."/>
            <person name="Coutinho P.M."/>
            <person name="Couturier J."/>
            <person name="Covert S."/>
            <person name="Cronk Q."/>
            <person name="Cunningham R."/>
            <person name="Davis J."/>
            <person name="Degroeve S."/>
            <person name="Dejardin A."/>
            <person name="Depamphilis C."/>
            <person name="Detter J."/>
            <person name="Dirks B."/>
            <person name="Dubchak I."/>
            <person name="Duplessis S."/>
            <person name="Ehlting J."/>
            <person name="Ellis B."/>
            <person name="Gendler K."/>
            <person name="Goodstein D."/>
            <person name="Gribskov M."/>
            <person name="Grimwood J."/>
            <person name="Groover A."/>
            <person name="Gunter L."/>
            <person name="Hamberger B."/>
            <person name="Heinze B."/>
            <person name="Helariutta Y."/>
            <person name="Henrissat B."/>
            <person name="Holligan D."/>
            <person name="Holt R."/>
            <person name="Huang W."/>
            <person name="Islam-Faridi N."/>
            <person name="Jones S."/>
            <person name="Jones-Rhoades M."/>
            <person name="Jorgensen R."/>
            <person name="Joshi C."/>
            <person name="Kangasjarvi J."/>
            <person name="Karlsson J."/>
            <person name="Kelleher C."/>
            <person name="Kirkpatrick R."/>
            <person name="Kirst M."/>
            <person name="Kohler A."/>
            <person name="Kalluri U."/>
            <person name="Larimer F."/>
            <person name="Leebens-Mack J."/>
            <person name="Leple J.C."/>
            <person name="Locascio P."/>
            <person name="Lou Y."/>
            <person name="Lucas S."/>
            <person name="Martin F."/>
            <person name="Montanini B."/>
            <person name="Napoli C."/>
            <person name="Nelson D.R."/>
            <person name="Nelson C."/>
            <person name="Nieminen K."/>
            <person name="Nilsson O."/>
            <person name="Pereda V."/>
            <person name="Peter G."/>
            <person name="Philippe R."/>
            <person name="Pilate G."/>
            <person name="Poliakov A."/>
            <person name="Razumovskaya J."/>
            <person name="Richardson P."/>
            <person name="Rinaldi C."/>
            <person name="Ritland K."/>
            <person name="Rouze P."/>
            <person name="Ryaboy D."/>
            <person name="Schmutz J."/>
            <person name="Schrader J."/>
            <person name="Segerman B."/>
            <person name="Shin H."/>
            <person name="Siddiqui A."/>
            <person name="Sterky F."/>
            <person name="Terry A."/>
            <person name="Tsai C.J."/>
            <person name="Uberbacher E."/>
            <person name="Unneberg P."/>
            <person name="Vahala J."/>
            <person name="Wall K."/>
            <person name="Wessler S."/>
            <person name="Yang G."/>
            <person name="Yin T."/>
            <person name="Douglas C."/>
            <person name="Marra M."/>
            <person name="Sandberg G."/>
            <person name="Van de Peer Y."/>
            <person name="Rokhsar D."/>
        </authorList>
    </citation>
    <scope>NUCLEOTIDE SEQUENCE [LARGE SCALE GENOMIC DNA]</scope>
    <source>
        <strain evidence="3">cv. Nisqually</strain>
    </source>
</reference>
<proteinExistence type="predicted"/>
<feature type="transmembrane region" description="Helical" evidence="1">
    <location>
        <begin position="87"/>
        <end position="104"/>
    </location>
</feature>
<evidence type="ECO:0000313" key="2">
    <source>
        <dbReference type="EMBL" id="PNS94628.1"/>
    </source>
</evidence>
<dbReference type="InParanoid" id="A0A2K1X1H3"/>
<evidence type="ECO:0000256" key="1">
    <source>
        <dbReference type="SAM" id="Phobius"/>
    </source>
</evidence>
<sequence length="109" mass="12197">MNLGLEFKTTLSLSFSLGSFPSLFLSILRFVAPIHNFLYGTAALVVDDATESETQEEESSLILKGVLNKRKARLDMASRVSTEDLKAQIWLLFCIKPITLYLFFASSET</sequence>
<dbReference type="Proteomes" id="UP000006729">
    <property type="component" value="Chromosome 17"/>
</dbReference>
<keyword evidence="1" id="KW-1133">Transmembrane helix</keyword>